<accession>A0A495IGK1</accession>
<proteinExistence type="predicted"/>
<keyword evidence="3" id="KW-1185">Reference proteome</keyword>
<dbReference type="PANTHER" id="PTHR35525:SF3">
    <property type="entry name" value="BLL6575 PROTEIN"/>
    <property type="match status" value="1"/>
</dbReference>
<comment type="caution">
    <text evidence="2">The sequence shown here is derived from an EMBL/GenBank/DDBJ whole genome shotgun (WGS) entry which is preliminary data.</text>
</comment>
<dbReference type="Pfam" id="PF11706">
    <property type="entry name" value="zf-CGNR"/>
    <property type="match status" value="1"/>
</dbReference>
<dbReference type="InterPro" id="IPR021005">
    <property type="entry name" value="Znf_CGNR"/>
</dbReference>
<dbReference type="EMBL" id="RBKS01000001">
    <property type="protein sequence ID" value="RKR74790.1"/>
    <property type="molecule type" value="Genomic_DNA"/>
</dbReference>
<dbReference type="SUPFAM" id="SSF160904">
    <property type="entry name" value="Jann2411-like"/>
    <property type="match status" value="1"/>
</dbReference>
<evidence type="ECO:0000313" key="2">
    <source>
        <dbReference type="EMBL" id="RKR74790.1"/>
    </source>
</evidence>
<feature type="domain" description="Zinc finger CGNR" evidence="1">
    <location>
        <begin position="139"/>
        <end position="182"/>
    </location>
</feature>
<evidence type="ECO:0000259" key="1">
    <source>
        <dbReference type="Pfam" id="PF11706"/>
    </source>
</evidence>
<name>A0A495IGK1_9MICO</name>
<protein>
    <submittedName>
        <fullName evidence="2">Putative RNA-binding Zn ribbon-like protein</fullName>
    </submittedName>
</protein>
<dbReference type="PANTHER" id="PTHR35525">
    <property type="entry name" value="BLL6575 PROTEIN"/>
    <property type="match status" value="1"/>
</dbReference>
<dbReference type="AlphaFoldDB" id="A0A495IGK1"/>
<reference evidence="2 3" key="1">
    <citation type="submission" date="2018-10" db="EMBL/GenBank/DDBJ databases">
        <title>Sequencing the genomes of 1000 actinobacteria strains.</title>
        <authorList>
            <person name="Klenk H.-P."/>
        </authorList>
    </citation>
    <scope>NUCLEOTIDE SEQUENCE [LARGE SCALE GENOMIC DNA]</scope>
    <source>
        <strain evidence="2 3">DSM 17894</strain>
    </source>
</reference>
<gene>
    <name evidence="2" type="ORF">C8E83_1920</name>
</gene>
<evidence type="ECO:0000313" key="3">
    <source>
        <dbReference type="Proteomes" id="UP000280008"/>
    </source>
</evidence>
<dbReference type="Proteomes" id="UP000280008">
    <property type="component" value="Unassembled WGS sequence"/>
</dbReference>
<dbReference type="Gene3D" id="1.10.3300.10">
    <property type="entry name" value="Jann2411-like domain"/>
    <property type="match status" value="1"/>
</dbReference>
<dbReference type="InterPro" id="IPR023286">
    <property type="entry name" value="ABATE_dom_sf"/>
</dbReference>
<sequence>MTWTAIERFGAAAAPAELGLVQDFLMTAAAGTPRQPDLFDEQATAETWAEQALGPGDWSLDAGDLTALKHMRASVLGVIEARDGLPTSSTWHLPTSRLSISLNTHGEVRPEPTGPPRQRILGAVLLAVHDAQIRDTWRRLKACKNDTCRGIFYDLSNNNSRVWHNVKTCGNVENLRALRARRKVAR</sequence>
<dbReference type="InterPro" id="IPR010852">
    <property type="entry name" value="ABATE"/>
</dbReference>
<organism evidence="2 3">
    <name type="scientific">Frondihabitans australicus</name>
    <dbReference type="NCBI Taxonomy" id="386892"/>
    <lineage>
        <taxon>Bacteria</taxon>
        <taxon>Bacillati</taxon>
        <taxon>Actinomycetota</taxon>
        <taxon>Actinomycetes</taxon>
        <taxon>Micrococcales</taxon>
        <taxon>Microbacteriaceae</taxon>
        <taxon>Frondihabitans</taxon>
    </lineage>
</organism>
<dbReference type="RefSeq" id="WP_121369662.1">
    <property type="nucleotide sequence ID" value="NZ_RBKS01000001.1"/>
</dbReference>
<dbReference type="OrthoDB" id="123307at2"/>